<dbReference type="SUPFAM" id="SSF52788">
    <property type="entry name" value="Phosphotyrosine protein phosphatases I"/>
    <property type="match status" value="1"/>
</dbReference>
<name>A0A7W1X851_9BACL</name>
<dbReference type="PANTHER" id="PTHR11717:SF31">
    <property type="entry name" value="LOW MOLECULAR WEIGHT PROTEIN-TYROSINE-PHOSPHATASE ETP-RELATED"/>
    <property type="match status" value="1"/>
</dbReference>
<dbReference type="InterPro" id="IPR050438">
    <property type="entry name" value="LMW_PTPase"/>
</dbReference>
<dbReference type="Gene3D" id="3.40.50.2300">
    <property type="match status" value="1"/>
</dbReference>
<dbReference type="InterPro" id="IPR023485">
    <property type="entry name" value="Ptyr_pPase"/>
</dbReference>
<sequence length="220" mass="25562">MKKILFVCTGNTCRSPMAEALLKKIAQEAGIEVEVKSAGVSAMEGSLAAEQASQVLMERGIEHSHRSQMLSPELVRWADLILTMTARHKFDIQYNYPESVDKIYTLKEYANQNTKVMELYQQLDRIYVEMENKRVEIRARYSLTPDKPWPKEAEEAWRKEIVPLRKREQELLILLEQKRDNVDVSDPFGGSVDVYRQCADELEREIRKIVAKWNRSSDAR</sequence>
<evidence type="ECO:0000313" key="6">
    <source>
        <dbReference type="EMBL" id="MBA4541848.1"/>
    </source>
</evidence>
<evidence type="ECO:0000256" key="3">
    <source>
        <dbReference type="ARBA" id="ARBA00022912"/>
    </source>
</evidence>
<evidence type="ECO:0000256" key="1">
    <source>
        <dbReference type="ARBA" id="ARBA00011063"/>
    </source>
</evidence>
<feature type="active site" evidence="4">
    <location>
        <position position="14"/>
    </location>
</feature>
<dbReference type="GO" id="GO:0004725">
    <property type="term" value="F:protein tyrosine phosphatase activity"/>
    <property type="evidence" value="ECO:0007669"/>
    <property type="project" value="InterPro"/>
</dbReference>
<dbReference type="RefSeq" id="WP_033100410.1">
    <property type="nucleotide sequence ID" value="NZ_JACEIP010000003.1"/>
</dbReference>
<dbReference type="InterPro" id="IPR036196">
    <property type="entry name" value="Ptyr_pPase_sf"/>
</dbReference>
<dbReference type="OrthoDB" id="9784339at2"/>
<evidence type="ECO:0000259" key="5">
    <source>
        <dbReference type="SMART" id="SM00226"/>
    </source>
</evidence>
<dbReference type="Pfam" id="PF01451">
    <property type="entry name" value="LMWPc"/>
    <property type="match status" value="1"/>
</dbReference>
<reference evidence="6 7" key="1">
    <citation type="submission" date="2020-07" db="EMBL/GenBank/DDBJ databases">
        <authorList>
            <person name="Feng H."/>
        </authorList>
    </citation>
    <scope>NUCLEOTIDE SEQUENCE [LARGE SCALE GENOMIC DNA]</scope>
    <source>
        <strain evidence="7">s-11</strain>
    </source>
</reference>
<gene>
    <name evidence="6" type="ORF">H1164_02880</name>
</gene>
<keyword evidence="7" id="KW-1185">Reference proteome</keyword>
<accession>A0A7W1X851</accession>
<evidence type="ECO:0000256" key="4">
    <source>
        <dbReference type="PIRSR" id="PIRSR617867-1"/>
    </source>
</evidence>
<protein>
    <submittedName>
        <fullName evidence="6">Low molecular weight protein arginine phosphatase</fullName>
    </submittedName>
</protein>
<evidence type="ECO:0000313" key="7">
    <source>
        <dbReference type="Proteomes" id="UP000530514"/>
    </source>
</evidence>
<comment type="caution">
    <text evidence="6">The sequence shown here is derived from an EMBL/GenBank/DDBJ whole genome shotgun (WGS) entry which is preliminary data.</text>
</comment>
<dbReference type="SMART" id="SM00226">
    <property type="entry name" value="LMWPc"/>
    <property type="match status" value="1"/>
</dbReference>
<dbReference type="AlphaFoldDB" id="A0A7W1X851"/>
<dbReference type="Proteomes" id="UP000530514">
    <property type="component" value="Unassembled WGS sequence"/>
</dbReference>
<dbReference type="CDD" id="cd16344">
    <property type="entry name" value="LMWPAP"/>
    <property type="match status" value="1"/>
</dbReference>
<organism evidence="6 7">
    <name type="scientific">Thermoactinomyces daqus</name>
    <dbReference type="NCBI Taxonomy" id="1329516"/>
    <lineage>
        <taxon>Bacteria</taxon>
        <taxon>Bacillati</taxon>
        <taxon>Bacillota</taxon>
        <taxon>Bacilli</taxon>
        <taxon>Bacillales</taxon>
        <taxon>Thermoactinomycetaceae</taxon>
        <taxon>Thermoactinomyces</taxon>
    </lineage>
</organism>
<dbReference type="PANTHER" id="PTHR11717">
    <property type="entry name" value="LOW MOLECULAR WEIGHT PROTEIN TYROSINE PHOSPHATASE"/>
    <property type="match status" value="1"/>
</dbReference>
<keyword evidence="3" id="KW-0904">Protein phosphatase</keyword>
<evidence type="ECO:0000256" key="2">
    <source>
        <dbReference type="ARBA" id="ARBA00022801"/>
    </source>
</evidence>
<dbReference type="EMBL" id="JACEIP010000003">
    <property type="protein sequence ID" value="MBA4541848.1"/>
    <property type="molecule type" value="Genomic_DNA"/>
</dbReference>
<keyword evidence="2" id="KW-0378">Hydrolase</keyword>
<dbReference type="InterPro" id="IPR017867">
    <property type="entry name" value="Tyr_phospatase_low_mol_wt"/>
</dbReference>
<feature type="domain" description="Phosphotyrosine protein phosphatase I" evidence="5">
    <location>
        <begin position="2"/>
        <end position="212"/>
    </location>
</feature>
<feature type="active site" description="Nucleophile" evidence="4">
    <location>
        <position position="8"/>
    </location>
</feature>
<proteinExistence type="inferred from homology"/>
<dbReference type="PRINTS" id="PR00719">
    <property type="entry name" value="LMWPTPASE"/>
</dbReference>
<comment type="similarity">
    <text evidence="1">Belongs to the low molecular weight phosphotyrosine protein phosphatase family.</text>
</comment>